<dbReference type="OrthoDB" id="1707719at2"/>
<organism evidence="1 2">
    <name type="scientific">Geosporobacter ferrireducens</name>
    <dbReference type="NCBI Taxonomy" id="1424294"/>
    <lineage>
        <taxon>Bacteria</taxon>
        <taxon>Bacillati</taxon>
        <taxon>Bacillota</taxon>
        <taxon>Clostridia</taxon>
        <taxon>Peptostreptococcales</taxon>
        <taxon>Thermotaleaceae</taxon>
        <taxon>Geosporobacter</taxon>
    </lineage>
</organism>
<dbReference type="RefSeq" id="WP_069981156.1">
    <property type="nucleotide sequence ID" value="NZ_CP017269.1"/>
</dbReference>
<evidence type="ECO:0000313" key="1">
    <source>
        <dbReference type="EMBL" id="AOT72847.1"/>
    </source>
</evidence>
<dbReference type="AlphaFoldDB" id="A0A1D8GPM0"/>
<evidence type="ECO:0000313" key="2">
    <source>
        <dbReference type="Proteomes" id="UP000095743"/>
    </source>
</evidence>
<name>A0A1D8GPM0_9FIRM</name>
<dbReference type="EMBL" id="CP017269">
    <property type="protein sequence ID" value="AOT72847.1"/>
    <property type="molecule type" value="Genomic_DNA"/>
</dbReference>
<sequence>MAYHNQKQYIHYDSPGFIYHFSLLEKNLWVRMLKENIEFHSMKLEEKVLEFSIGIDSAGKFHVASILETGHLKYGIYFNETWESKSLMTFNRNHSRLKNITLFVFEEKIHILMAQSYAENNEFWTIKHYYWNKQNWENQKVCEICTGQYDIPFYADIDEKNNIHLVYKSRIGRYHQIYYEKFLLPYRSWGIPIKISEGPCDHTTPFILCDREDTLHIAWSTFANGHYQINYFGTKLPLSYKSNLRKEINVFAKNGTDYTQPHLMHFDRNMIILWKEGSHFIIQKKLENAKQWSDPKRLANAAEKELIKVGIIGPAYKDMTPVKIIDAYGYIDDKITILGIDPLESPILFNALPTLKADDHESTLSAESMPQIFIGDHELVESQEDFHEGDALLEKLEEITLQNQILQKDLQFFMEQHQAFQTKIYVQIDEVQKKIEDVASSKKGFFDKVQAFFQKDNPS</sequence>
<accession>A0A1D8GPM0</accession>
<dbReference type="KEGG" id="gfe:Gferi_26785"/>
<protein>
    <submittedName>
        <fullName evidence="1">Uncharacterized protein</fullName>
    </submittedName>
</protein>
<proteinExistence type="predicted"/>
<dbReference type="Proteomes" id="UP000095743">
    <property type="component" value="Chromosome"/>
</dbReference>
<dbReference type="STRING" id="1424294.Gferi_26785"/>
<keyword evidence="2" id="KW-1185">Reference proteome</keyword>
<gene>
    <name evidence="1" type="ORF">Gferi_26785</name>
</gene>
<reference evidence="1 2" key="1">
    <citation type="submission" date="2016-09" db="EMBL/GenBank/DDBJ databases">
        <title>Genomic analysis reveals versatility of anaerobic energy metabolism of Geosporobacter ferrireducens IRF9 of phylum Firmicutes.</title>
        <authorList>
            <person name="Kim S.-J."/>
        </authorList>
    </citation>
    <scope>NUCLEOTIDE SEQUENCE [LARGE SCALE GENOMIC DNA]</scope>
    <source>
        <strain evidence="1 2">IRF9</strain>
    </source>
</reference>